<proteinExistence type="predicted"/>
<accession>A0A699WRV9</accession>
<dbReference type="AlphaFoldDB" id="A0A699WRV9"/>
<evidence type="ECO:0000313" key="1">
    <source>
        <dbReference type="EMBL" id="GFD48418.1"/>
    </source>
</evidence>
<gene>
    <name evidence="1" type="ORF">Tci_920387</name>
</gene>
<organism evidence="1">
    <name type="scientific">Tanacetum cinerariifolium</name>
    <name type="common">Dalmatian daisy</name>
    <name type="synonym">Chrysanthemum cinerariifolium</name>
    <dbReference type="NCBI Taxonomy" id="118510"/>
    <lineage>
        <taxon>Eukaryota</taxon>
        <taxon>Viridiplantae</taxon>
        <taxon>Streptophyta</taxon>
        <taxon>Embryophyta</taxon>
        <taxon>Tracheophyta</taxon>
        <taxon>Spermatophyta</taxon>
        <taxon>Magnoliopsida</taxon>
        <taxon>eudicotyledons</taxon>
        <taxon>Gunneridae</taxon>
        <taxon>Pentapetalae</taxon>
        <taxon>asterids</taxon>
        <taxon>campanulids</taxon>
        <taxon>Asterales</taxon>
        <taxon>Asteraceae</taxon>
        <taxon>Asteroideae</taxon>
        <taxon>Anthemideae</taxon>
        <taxon>Anthemidinae</taxon>
        <taxon>Tanacetum</taxon>
    </lineage>
</organism>
<sequence length="43" mass="4915">EAMERRRNENSDEKDVCENVVYVVQLVMVDEVSGRRDGLGNTC</sequence>
<protein>
    <submittedName>
        <fullName evidence="1">Uncharacterized protein</fullName>
    </submittedName>
</protein>
<dbReference type="EMBL" id="BKCJ011721838">
    <property type="protein sequence ID" value="GFD48418.1"/>
    <property type="molecule type" value="Genomic_DNA"/>
</dbReference>
<comment type="caution">
    <text evidence="1">The sequence shown here is derived from an EMBL/GenBank/DDBJ whole genome shotgun (WGS) entry which is preliminary data.</text>
</comment>
<feature type="non-terminal residue" evidence="1">
    <location>
        <position position="1"/>
    </location>
</feature>
<name>A0A699WRV9_TANCI</name>
<reference evidence="1" key="1">
    <citation type="journal article" date="2019" name="Sci. Rep.">
        <title>Draft genome of Tanacetum cinerariifolium, the natural source of mosquito coil.</title>
        <authorList>
            <person name="Yamashiro T."/>
            <person name="Shiraishi A."/>
            <person name="Satake H."/>
            <person name="Nakayama K."/>
        </authorList>
    </citation>
    <scope>NUCLEOTIDE SEQUENCE</scope>
</reference>